<keyword evidence="2" id="KW-1185">Reference proteome</keyword>
<protein>
    <submittedName>
        <fullName evidence="1">Uncharacterized protein YggE</fullName>
    </submittedName>
</protein>
<dbReference type="Proteomes" id="UP001237207">
    <property type="component" value="Unassembled WGS sequence"/>
</dbReference>
<dbReference type="AlphaFoldDB" id="A0AAJ1WJZ2"/>
<dbReference type="PANTHER" id="PTHR34387:SF1">
    <property type="entry name" value="PERIPLASMIC IMMUNOGENIC PROTEIN"/>
    <property type="match status" value="1"/>
</dbReference>
<comment type="caution">
    <text evidence="1">The sequence shown here is derived from an EMBL/GenBank/DDBJ whole genome shotgun (WGS) entry which is preliminary data.</text>
</comment>
<organism evidence="1 2">
    <name type="scientific">Oikeobacillus pervagus</name>
    <dbReference type="NCBI Taxonomy" id="1325931"/>
    <lineage>
        <taxon>Bacteria</taxon>
        <taxon>Bacillati</taxon>
        <taxon>Bacillota</taxon>
        <taxon>Bacilli</taxon>
        <taxon>Bacillales</taxon>
        <taxon>Bacillaceae</taxon>
        <taxon>Oikeobacillus</taxon>
    </lineage>
</organism>
<name>A0AAJ1WJZ2_9BACI</name>
<evidence type="ECO:0000313" key="2">
    <source>
        <dbReference type="Proteomes" id="UP001237207"/>
    </source>
</evidence>
<dbReference type="GO" id="GO:0006974">
    <property type="term" value="P:DNA damage response"/>
    <property type="evidence" value="ECO:0007669"/>
    <property type="project" value="TreeGrafter"/>
</dbReference>
<dbReference type="InterPro" id="IPR007497">
    <property type="entry name" value="SIMPL/DUF541"/>
</dbReference>
<dbReference type="InterPro" id="IPR052022">
    <property type="entry name" value="26kDa_periplasmic_antigen"/>
</dbReference>
<dbReference type="EMBL" id="JAUSUC010000032">
    <property type="protein sequence ID" value="MDQ0215988.1"/>
    <property type="molecule type" value="Genomic_DNA"/>
</dbReference>
<dbReference type="RefSeq" id="WP_307257986.1">
    <property type="nucleotide sequence ID" value="NZ_JAUSUC010000032.1"/>
</dbReference>
<accession>A0AAJ1WJZ2</accession>
<gene>
    <name evidence="1" type="ORF">J2S13_002410</name>
</gene>
<dbReference type="Gene3D" id="3.30.70.2970">
    <property type="entry name" value="Protein of unknown function (DUF541), domain 2"/>
    <property type="match status" value="1"/>
</dbReference>
<proteinExistence type="predicted"/>
<reference evidence="1" key="1">
    <citation type="submission" date="2023-07" db="EMBL/GenBank/DDBJ databases">
        <title>Genomic Encyclopedia of Type Strains, Phase IV (KMG-IV): sequencing the most valuable type-strain genomes for metagenomic binning, comparative biology and taxonomic classification.</title>
        <authorList>
            <person name="Goeker M."/>
        </authorList>
    </citation>
    <scope>NUCLEOTIDE SEQUENCE</scope>
    <source>
        <strain evidence="1">DSM 23947</strain>
    </source>
</reference>
<dbReference type="Pfam" id="PF04402">
    <property type="entry name" value="SIMPL"/>
    <property type="match status" value="1"/>
</dbReference>
<dbReference type="Gene3D" id="3.30.110.170">
    <property type="entry name" value="Protein of unknown function (DUF541), domain 1"/>
    <property type="match status" value="1"/>
</dbReference>
<evidence type="ECO:0000313" key="1">
    <source>
        <dbReference type="EMBL" id="MDQ0215988.1"/>
    </source>
</evidence>
<sequence>MTTRHRPTQIKKLHVNGDYTIFVTPDQVQINIGIVTEGKNVTDIQKRNAETTSAVISAILQLGIANEKIKTTEFRIEPVYDFENGQQHFIGYRVIHQLQVNVSDIALIGPVIDQAIANGATSVSNIQFSVSHPERYYQNALKKAIEEAHQKAIVISQTIDAVLNPTPLKIEELSNRPVPYQSVQLFKSSATPIQPGEMAISANVKVEYQYFPRHRQQ</sequence>
<dbReference type="PANTHER" id="PTHR34387">
    <property type="entry name" value="SLR1258 PROTEIN"/>
    <property type="match status" value="1"/>
</dbReference>